<keyword evidence="6" id="KW-0663">Pyridoxal phosphate</keyword>
<dbReference type="Pfam" id="PF00155">
    <property type="entry name" value="Aminotran_1_2"/>
    <property type="match status" value="1"/>
</dbReference>
<dbReference type="STRING" id="582419.TES1_1327"/>
<dbReference type="AlphaFoldDB" id="W0I7I1"/>
<reference evidence="8 9" key="1">
    <citation type="journal article" date="2014" name="Int. J. Syst. Evol. Microbiol.">
        <title>Thermococcus paralvinellae sp. nov. and Thermococcus cleftensis sp. nov. of hyperthermophilic heterotrophs from deep-sea hydrothermal vents.</title>
        <authorList>
            <person name="Hensley S.A."/>
            <person name="Jung J.H."/>
            <person name="Park C.S."/>
            <person name="Holden J.F."/>
        </authorList>
    </citation>
    <scope>NUCLEOTIDE SEQUENCE [LARGE SCALE GENOMIC DNA]</scope>
    <source>
        <strain evidence="8 9">ES1</strain>
    </source>
</reference>
<dbReference type="FunFam" id="3.90.1150.10:FF:000054">
    <property type="entry name" value="Aminotransferase, class I"/>
    <property type="match status" value="1"/>
</dbReference>
<evidence type="ECO:0000259" key="7">
    <source>
        <dbReference type="Pfam" id="PF00155"/>
    </source>
</evidence>
<dbReference type="CDD" id="cd00609">
    <property type="entry name" value="AAT_like"/>
    <property type="match status" value="1"/>
</dbReference>
<comment type="subunit">
    <text evidence="3">Homodimer.</text>
</comment>
<evidence type="ECO:0000256" key="3">
    <source>
        <dbReference type="ARBA" id="ARBA00011738"/>
    </source>
</evidence>
<evidence type="ECO:0000313" key="9">
    <source>
        <dbReference type="Proteomes" id="UP000019027"/>
    </source>
</evidence>
<dbReference type="Gene3D" id="3.40.640.10">
    <property type="entry name" value="Type I PLP-dependent aspartate aminotransferase-like (Major domain)"/>
    <property type="match status" value="1"/>
</dbReference>
<dbReference type="FunFam" id="3.40.640.10:FF:000053">
    <property type="entry name" value="Aminotransferase, class I"/>
    <property type="match status" value="1"/>
</dbReference>
<evidence type="ECO:0000256" key="1">
    <source>
        <dbReference type="ARBA" id="ARBA00001933"/>
    </source>
</evidence>
<dbReference type="KEGG" id="ths:TES1_1327"/>
<proteinExistence type="inferred from homology"/>
<evidence type="ECO:0000256" key="6">
    <source>
        <dbReference type="ARBA" id="ARBA00022898"/>
    </source>
</evidence>
<dbReference type="InterPro" id="IPR015422">
    <property type="entry name" value="PyrdxlP-dep_Trfase_small"/>
</dbReference>
<evidence type="ECO:0000256" key="5">
    <source>
        <dbReference type="ARBA" id="ARBA00022679"/>
    </source>
</evidence>
<dbReference type="InterPro" id="IPR015424">
    <property type="entry name" value="PyrdxlP-dep_Trfase"/>
</dbReference>
<protein>
    <submittedName>
        <fullName evidence="8">Aspartate aminotransferase 5</fullName>
    </submittedName>
</protein>
<evidence type="ECO:0000313" key="8">
    <source>
        <dbReference type="EMBL" id="AHF80707.1"/>
    </source>
</evidence>
<organism evidence="8 9">
    <name type="scientific">Thermococcus paralvinellae</name>
    <dbReference type="NCBI Taxonomy" id="582419"/>
    <lineage>
        <taxon>Archaea</taxon>
        <taxon>Methanobacteriati</taxon>
        <taxon>Methanobacteriota</taxon>
        <taxon>Thermococci</taxon>
        <taxon>Thermococcales</taxon>
        <taxon>Thermococcaceae</taxon>
        <taxon>Thermococcus</taxon>
    </lineage>
</organism>
<dbReference type="HOGENOM" id="CLU_017584_0_6_2"/>
<feature type="domain" description="Aminotransferase class I/classII large" evidence="7">
    <location>
        <begin position="94"/>
        <end position="438"/>
    </location>
</feature>
<evidence type="ECO:0000256" key="2">
    <source>
        <dbReference type="ARBA" id="ARBA00007441"/>
    </source>
</evidence>
<dbReference type="EMBL" id="CP006965">
    <property type="protein sequence ID" value="AHF80707.1"/>
    <property type="molecule type" value="Genomic_DNA"/>
</dbReference>
<dbReference type="PANTHER" id="PTHR42790">
    <property type="entry name" value="AMINOTRANSFERASE"/>
    <property type="match status" value="1"/>
</dbReference>
<dbReference type="InterPro" id="IPR004839">
    <property type="entry name" value="Aminotransferase_I/II_large"/>
</dbReference>
<keyword evidence="5 8" id="KW-0808">Transferase</keyword>
<evidence type="ECO:0000256" key="4">
    <source>
        <dbReference type="ARBA" id="ARBA00022576"/>
    </source>
</evidence>
<dbReference type="Proteomes" id="UP000019027">
    <property type="component" value="Chromosome"/>
</dbReference>
<gene>
    <name evidence="8" type="ORF">TES1_1327</name>
</gene>
<dbReference type="GO" id="GO:1901605">
    <property type="term" value="P:alpha-amino acid metabolic process"/>
    <property type="evidence" value="ECO:0007669"/>
    <property type="project" value="TreeGrafter"/>
</dbReference>
<keyword evidence="4 8" id="KW-0032">Aminotransferase</keyword>
<dbReference type="PANTHER" id="PTHR42790:SF19">
    <property type="entry name" value="KYNURENINE_ALPHA-AMINOADIPATE AMINOTRANSFERASE, MITOCHONDRIAL"/>
    <property type="match status" value="1"/>
</dbReference>
<dbReference type="GO" id="GO:0008483">
    <property type="term" value="F:transaminase activity"/>
    <property type="evidence" value="ECO:0007669"/>
    <property type="project" value="UniProtKB-KW"/>
</dbReference>
<dbReference type="SUPFAM" id="SSF53383">
    <property type="entry name" value="PLP-dependent transferases"/>
    <property type="match status" value="1"/>
</dbReference>
<name>W0I7I1_9EURY</name>
<dbReference type="Gene3D" id="3.90.1150.10">
    <property type="entry name" value="Aspartate Aminotransferase, domain 1"/>
    <property type="match status" value="1"/>
</dbReference>
<accession>W0I7I1</accession>
<dbReference type="GO" id="GO:0030170">
    <property type="term" value="F:pyridoxal phosphate binding"/>
    <property type="evidence" value="ECO:0007669"/>
    <property type="project" value="InterPro"/>
</dbReference>
<sequence length="448" mass="51258">MPKALYLIATKFSMYRIGDVIKLVHYKVLEVMNMEEALQKKLESKTLNYESYFSDKALQMKASEIRELLKLVEASDVISMAGGLPNPATFPVEQIEEIVQEVVREHADKALQYGTTKGFTPLRLKLAEWLRDRYGIPISKVDIMIVSGSQQALDLMGRTFINPGDLIVVEAPTYLAALNAFKYYDPKFIQIPLDDEGMRVDLLEEKLKELKAEGKKVKFVYTVPTFQNPAGVTMSEERRKYLVELANEYDFLIVEDDPYGELRYSGKPVPPIKKFDTEGRVFYFGTFSKILAPGFRLGWIAGEPHFIRKLEIAKQAVDLCTNTFGQVVAWRFLEKGLLEKHIPKIIEFYKPKRDAMLDALEDYMPEGVKWTKPEGGMFVWATVPESIDTKLMLEKAVKKGVAYVPGEAFFAYRDVKNTMRLNFTYVDEEKIKIGIQKLAETIKEELGM</sequence>
<keyword evidence="9" id="KW-1185">Reference proteome</keyword>
<comment type="similarity">
    <text evidence="2">Belongs to the class-I pyridoxal-phosphate-dependent aminotransferase family.</text>
</comment>
<comment type="cofactor">
    <cofactor evidence="1">
        <name>pyridoxal 5'-phosphate</name>
        <dbReference type="ChEBI" id="CHEBI:597326"/>
    </cofactor>
</comment>
<dbReference type="InterPro" id="IPR050859">
    <property type="entry name" value="Class-I_PLP-dep_aminotransf"/>
</dbReference>
<dbReference type="InterPro" id="IPR015421">
    <property type="entry name" value="PyrdxlP-dep_Trfase_major"/>
</dbReference>